<dbReference type="GO" id="GO:0003824">
    <property type="term" value="F:catalytic activity"/>
    <property type="evidence" value="ECO:0007669"/>
    <property type="project" value="InterPro"/>
</dbReference>
<accession>A0A2G9ZLQ7</accession>
<dbReference type="EMBL" id="PCSD01000020">
    <property type="protein sequence ID" value="PIP34074.1"/>
    <property type="molecule type" value="Genomic_DNA"/>
</dbReference>
<protein>
    <recommendedName>
        <fullName evidence="2">Methylated-DNA-[protein]-cysteine S-methyltransferase DNA binding domain-containing protein</fullName>
    </recommendedName>
</protein>
<name>A0A2G9ZLQ7_9BACT</name>
<gene>
    <name evidence="3" type="ORF">COX22_00930</name>
</gene>
<dbReference type="InterPro" id="IPR014048">
    <property type="entry name" value="MethylDNA_cys_MeTrfase_DNA-bd"/>
</dbReference>
<proteinExistence type="predicted"/>
<evidence type="ECO:0000313" key="4">
    <source>
        <dbReference type="Proteomes" id="UP000230729"/>
    </source>
</evidence>
<dbReference type="Pfam" id="PF01035">
    <property type="entry name" value="DNA_binding_1"/>
    <property type="match status" value="1"/>
</dbReference>
<dbReference type="GO" id="GO:0006281">
    <property type="term" value="P:DNA repair"/>
    <property type="evidence" value="ECO:0007669"/>
    <property type="project" value="InterPro"/>
</dbReference>
<keyword evidence="1" id="KW-0227">DNA damage</keyword>
<reference evidence="3 4" key="1">
    <citation type="submission" date="2017-09" db="EMBL/GenBank/DDBJ databases">
        <title>Depth-based differentiation of microbial function through sediment-hosted aquifers and enrichment of novel symbionts in the deep terrestrial subsurface.</title>
        <authorList>
            <person name="Probst A.J."/>
            <person name="Ladd B."/>
            <person name="Jarett J.K."/>
            <person name="Geller-Mcgrath D.E."/>
            <person name="Sieber C.M."/>
            <person name="Emerson J.B."/>
            <person name="Anantharaman K."/>
            <person name="Thomas B.C."/>
            <person name="Malmstrom R."/>
            <person name="Stieglmeier M."/>
            <person name="Klingl A."/>
            <person name="Woyke T."/>
            <person name="Ryan C.M."/>
            <person name="Banfield J.F."/>
        </authorList>
    </citation>
    <scope>NUCLEOTIDE SEQUENCE [LARGE SCALE GENOMIC DNA]</scope>
    <source>
        <strain evidence="3">CG23_combo_of_CG06-09_8_20_14_all_49_15</strain>
    </source>
</reference>
<organism evidence="3 4">
    <name type="scientific">Candidatus Falkowbacteria bacterium CG23_combo_of_CG06-09_8_20_14_all_49_15</name>
    <dbReference type="NCBI Taxonomy" id="1974572"/>
    <lineage>
        <taxon>Bacteria</taxon>
        <taxon>Candidatus Falkowiibacteriota</taxon>
    </lineage>
</organism>
<dbReference type="SUPFAM" id="SSF46767">
    <property type="entry name" value="Methylated DNA-protein cysteine methyltransferase, C-terminal domain"/>
    <property type="match status" value="1"/>
</dbReference>
<evidence type="ECO:0000256" key="1">
    <source>
        <dbReference type="ARBA" id="ARBA00022763"/>
    </source>
</evidence>
<sequence length="45" mass="4758">MAKCPIRALALAVYREISKIPAGQVATYGQIACRIGWPGSARVLG</sequence>
<dbReference type="InterPro" id="IPR036388">
    <property type="entry name" value="WH-like_DNA-bd_sf"/>
</dbReference>
<comment type="caution">
    <text evidence="3">The sequence shown here is derived from an EMBL/GenBank/DDBJ whole genome shotgun (WGS) entry which is preliminary data.</text>
</comment>
<dbReference type="InterPro" id="IPR036217">
    <property type="entry name" value="MethylDNA_cys_MeTrfase_DNAb"/>
</dbReference>
<evidence type="ECO:0000259" key="2">
    <source>
        <dbReference type="Pfam" id="PF01035"/>
    </source>
</evidence>
<dbReference type="AlphaFoldDB" id="A0A2G9ZLQ7"/>
<dbReference type="Gene3D" id="1.10.10.10">
    <property type="entry name" value="Winged helix-like DNA-binding domain superfamily/Winged helix DNA-binding domain"/>
    <property type="match status" value="1"/>
</dbReference>
<feature type="domain" description="Methylated-DNA-[protein]-cysteine S-methyltransferase DNA binding" evidence="2">
    <location>
        <begin position="11"/>
        <end position="45"/>
    </location>
</feature>
<dbReference type="Proteomes" id="UP000230729">
    <property type="component" value="Unassembled WGS sequence"/>
</dbReference>
<evidence type="ECO:0000313" key="3">
    <source>
        <dbReference type="EMBL" id="PIP34074.1"/>
    </source>
</evidence>